<dbReference type="GO" id="GO:0005524">
    <property type="term" value="F:ATP binding"/>
    <property type="evidence" value="ECO:0007669"/>
    <property type="project" value="InterPro"/>
</dbReference>
<keyword evidence="2 4" id="KW-0347">Helicase</keyword>
<organism evidence="4 5">
    <name type="scientific">Gracilariopsis chorda</name>
    <dbReference type="NCBI Taxonomy" id="448386"/>
    <lineage>
        <taxon>Eukaryota</taxon>
        <taxon>Rhodophyta</taxon>
        <taxon>Florideophyceae</taxon>
        <taxon>Rhodymeniophycidae</taxon>
        <taxon>Gracilariales</taxon>
        <taxon>Gracilariaceae</taxon>
        <taxon>Gracilariopsis</taxon>
    </lineage>
</organism>
<dbReference type="GO" id="GO:0016787">
    <property type="term" value="F:hydrolase activity"/>
    <property type="evidence" value="ECO:0007669"/>
    <property type="project" value="UniProtKB-KW"/>
</dbReference>
<dbReference type="InterPro" id="IPR011545">
    <property type="entry name" value="DEAD/DEAH_box_helicase_dom"/>
</dbReference>
<dbReference type="SUPFAM" id="SSF52540">
    <property type="entry name" value="P-loop containing nucleoside triphosphate hydrolases"/>
    <property type="match status" value="1"/>
</dbReference>
<feature type="domain" description="Helicase ATP-binding" evidence="3">
    <location>
        <begin position="1"/>
        <end position="107"/>
    </location>
</feature>
<keyword evidence="1" id="KW-0378">Hydrolase</keyword>
<dbReference type="GO" id="GO:0003676">
    <property type="term" value="F:nucleic acid binding"/>
    <property type="evidence" value="ECO:0007669"/>
    <property type="project" value="InterPro"/>
</dbReference>
<keyword evidence="5" id="KW-1185">Reference proteome</keyword>
<accession>A0A2V3IYC8</accession>
<dbReference type="AlphaFoldDB" id="A0A2V3IYC8"/>
<dbReference type="InterPro" id="IPR000629">
    <property type="entry name" value="RNA-helicase_DEAD-box_CS"/>
</dbReference>
<gene>
    <name evidence="4" type="ORF">BWQ96_03100</name>
</gene>
<dbReference type="PROSITE" id="PS00039">
    <property type="entry name" value="DEAD_ATP_HELICASE"/>
    <property type="match status" value="1"/>
</dbReference>
<evidence type="ECO:0000313" key="5">
    <source>
        <dbReference type="Proteomes" id="UP000247409"/>
    </source>
</evidence>
<reference evidence="4 5" key="1">
    <citation type="journal article" date="2018" name="Mol. Biol. Evol.">
        <title>Analysis of the draft genome of the red seaweed Gracilariopsis chorda provides insights into genome size evolution in Rhodophyta.</title>
        <authorList>
            <person name="Lee J."/>
            <person name="Yang E.C."/>
            <person name="Graf L."/>
            <person name="Yang J.H."/>
            <person name="Qiu H."/>
            <person name="Zel Zion U."/>
            <person name="Chan C.X."/>
            <person name="Stephens T.G."/>
            <person name="Weber A.P.M."/>
            <person name="Boo G.H."/>
            <person name="Boo S.M."/>
            <person name="Kim K.M."/>
            <person name="Shin Y."/>
            <person name="Jung M."/>
            <person name="Lee S.J."/>
            <person name="Yim H.S."/>
            <person name="Lee J.H."/>
            <person name="Bhattacharya D."/>
            <person name="Yoon H.S."/>
        </authorList>
    </citation>
    <scope>NUCLEOTIDE SEQUENCE [LARGE SCALE GENOMIC DNA]</scope>
    <source>
        <strain evidence="4 5">SKKU-2015</strain>
        <tissue evidence="4">Whole body</tissue>
    </source>
</reference>
<dbReference type="InterPro" id="IPR014001">
    <property type="entry name" value="Helicase_ATP-bd"/>
</dbReference>
<evidence type="ECO:0000256" key="2">
    <source>
        <dbReference type="ARBA" id="ARBA00022806"/>
    </source>
</evidence>
<dbReference type="Proteomes" id="UP000247409">
    <property type="component" value="Unassembled WGS sequence"/>
</dbReference>
<evidence type="ECO:0000259" key="3">
    <source>
        <dbReference type="PROSITE" id="PS51192"/>
    </source>
</evidence>
<keyword evidence="2 4" id="KW-0547">Nucleotide-binding</keyword>
<dbReference type="Gene3D" id="3.40.50.300">
    <property type="entry name" value="P-loop containing nucleotide triphosphate hydrolases"/>
    <property type="match status" value="1"/>
</dbReference>
<dbReference type="EMBL" id="NBIV01000028">
    <property type="protein sequence ID" value="PXF47158.1"/>
    <property type="molecule type" value="Genomic_DNA"/>
</dbReference>
<proteinExistence type="predicted"/>
<dbReference type="STRING" id="448386.A0A2V3IYC8"/>
<dbReference type="PROSITE" id="PS51192">
    <property type="entry name" value="HELICASE_ATP_BIND_1"/>
    <property type="match status" value="1"/>
</dbReference>
<dbReference type="Pfam" id="PF00270">
    <property type="entry name" value="DEAD"/>
    <property type="match status" value="1"/>
</dbReference>
<sequence length="107" mass="12097">MIELATQITGVLHRFDAHAGVLCVVGGHTKYDQFKRIHDSGAEVIVAKQGRLINMLKMRARAMNRCSFVVVDEADRMFHLGFTDLVRAILSQVRPDAQRLLFSSRFP</sequence>
<comment type="caution">
    <text evidence="4">The sequence shown here is derived from an EMBL/GenBank/DDBJ whole genome shotgun (WGS) entry which is preliminary data.</text>
</comment>
<evidence type="ECO:0000256" key="1">
    <source>
        <dbReference type="ARBA" id="ARBA00022801"/>
    </source>
</evidence>
<dbReference type="InterPro" id="IPR027417">
    <property type="entry name" value="P-loop_NTPase"/>
</dbReference>
<protein>
    <submittedName>
        <fullName evidence="4">DEAD-box ATP-dependent RNA helicase 24</fullName>
    </submittedName>
</protein>
<keyword evidence="2 4" id="KW-0067">ATP-binding</keyword>
<dbReference type="PANTHER" id="PTHR47958">
    <property type="entry name" value="ATP-DEPENDENT RNA HELICASE DBP3"/>
    <property type="match status" value="1"/>
</dbReference>
<evidence type="ECO:0000313" key="4">
    <source>
        <dbReference type="EMBL" id="PXF47158.1"/>
    </source>
</evidence>
<dbReference type="GO" id="GO:0004386">
    <property type="term" value="F:helicase activity"/>
    <property type="evidence" value="ECO:0007669"/>
    <property type="project" value="UniProtKB-KW"/>
</dbReference>
<dbReference type="OrthoDB" id="196131at2759"/>
<name>A0A2V3IYC8_9FLOR</name>